<accession>A0A6C2YVR3</accession>
<dbReference type="SUPFAM" id="SSF55729">
    <property type="entry name" value="Acyl-CoA N-acyltransferases (Nat)"/>
    <property type="match status" value="1"/>
</dbReference>
<dbReference type="Gene3D" id="3.40.630.30">
    <property type="match status" value="1"/>
</dbReference>
<feature type="domain" description="N-acetyltransferase" evidence="1">
    <location>
        <begin position="1"/>
        <end position="144"/>
    </location>
</feature>
<dbReference type="Pfam" id="PF00583">
    <property type="entry name" value="Acetyltransf_1"/>
    <property type="match status" value="1"/>
</dbReference>
<evidence type="ECO:0000313" key="3">
    <source>
        <dbReference type="Proteomes" id="UP000464378"/>
    </source>
</evidence>
<dbReference type="InterPro" id="IPR000182">
    <property type="entry name" value="GNAT_dom"/>
</dbReference>
<reference evidence="2" key="1">
    <citation type="submission" date="2019-04" db="EMBL/GenBank/DDBJ databases">
        <authorList>
            <consortium name="Science for Life Laboratories"/>
        </authorList>
    </citation>
    <scope>NUCLEOTIDE SEQUENCE</scope>
    <source>
        <strain evidence="2">MBLW1</strain>
    </source>
</reference>
<keyword evidence="3" id="KW-1185">Reference proteome</keyword>
<name>A0A6C2YVR3_9BACT</name>
<dbReference type="SMR" id="A0A6C2YVR3"/>
<organism evidence="2">
    <name type="scientific">Tuwongella immobilis</name>
    <dbReference type="NCBI Taxonomy" id="692036"/>
    <lineage>
        <taxon>Bacteria</taxon>
        <taxon>Pseudomonadati</taxon>
        <taxon>Planctomycetota</taxon>
        <taxon>Planctomycetia</taxon>
        <taxon>Gemmatales</taxon>
        <taxon>Gemmataceae</taxon>
        <taxon>Tuwongella</taxon>
    </lineage>
</organism>
<dbReference type="AlphaFoldDB" id="A0A6C2YVR3"/>
<keyword evidence="2" id="KW-0808">Transferase</keyword>
<evidence type="ECO:0000259" key="1">
    <source>
        <dbReference type="PROSITE" id="PS51186"/>
    </source>
</evidence>
<dbReference type="CDD" id="cd04301">
    <property type="entry name" value="NAT_SF"/>
    <property type="match status" value="1"/>
</dbReference>
<dbReference type="InParanoid" id="A0A6C2YVR3"/>
<gene>
    <name evidence="2" type="ORF">GMBLW1_41980</name>
</gene>
<dbReference type="KEGG" id="tim:GMBLW1_41980"/>
<dbReference type="PROSITE" id="PS51186">
    <property type="entry name" value="GNAT"/>
    <property type="match status" value="1"/>
</dbReference>
<dbReference type="EMBL" id="LR586016">
    <property type="protein sequence ID" value="VIP04995.1"/>
    <property type="molecule type" value="Genomic_DNA"/>
</dbReference>
<sequence>MRRMLAVFAAAFEEPETYLGNPPSDDYLRQLLAQSHFVAIGGYVGPELAGGLAAYVLPKFEQERSECYIYDLAVAESFRRRGVATAMIRQLQDIAATSGISVIYVQADRVDAPAVALYRKFGPPESVFHFDVWPESPAMESDSEPVSEA</sequence>
<proteinExistence type="predicted"/>
<dbReference type="Proteomes" id="UP000464378">
    <property type="component" value="Chromosome"/>
</dbReference>
<dbReference type="EMBL" id="LR593887">
    <property type="protein sequence ID" value="VTS07348.1"/>
    <property type="molecule type" value="Genomic_DNA"/>
</dbReference>
<evidence type="ECO:0000313" key="2">
    <source>
        <dbReference type="EMBL" id="VIP04995.1"/>
    </source>
</evidence>
<dbReference type="InterPro" id="IPR016181">
    <property type="entry name" value="Acyl_CoA_acyltransferase"/>
</dbReference>
<protein>
    <recommendedName>
        <fullName evidence="1">N-acetyltransferase domain-containing protein</fullName>
    </recommendedName>
</protein>
<dbReference type="GO" id="GO:0016747">
    <property type="term" value="F:acyltransferase activity, transferring groups other than amino-acyl groups"/>
    <property type="evidence" value="ECO:0007669"/>
    <property type="project" value="InterPro"/>
</dbReference>